<accession>A0A5E4RZP2</accession>
<organism evidence="2 3">
    <name type="scientific">Pandoraea commovens</name>
    <dbReference type="NCBI Taxonomy" id="2508289"/>
    <lineage>
        <taxon>Bacteria</taxon>
        <taxon>Pseudomonadati</taxon>
        <taxon>Pseudomonadota</taxon>
        <taxon>Betaproteobacteria</taxon>
        <taxon>Burkholderiales</taxon>
        <taxon>Burkholderiaceae</taxon>
        <taxon>Pandoraea</taxon>
    </lineage>
</organism>
<dbReference type="RefSeq" id="WP_150662819.1">
    <property type="nucleotide sequence ID" value="NZ_CABPSA010000001.1"/>
</dbReference>
<dbReference type="EMBL" id="CABPSA010000001">
    <property type="protein sequence ID" value="VVD68403.1"/>
    <property type="molecule type" value="Genomic_DNA"/>
</dbReference>
<name>A0A5E4RZP2_9BURK</name>
<evidence type="ECO:0000313" key="2">
    <source>
        <dbReference type="EMBL" id="VVD68403.1"/>
    </source>
</evidence>
<feature type="region of interest" description="Disordered" evidence="1">
    <location>
        <begin position="47"/>
        <end position="131"/>
    </location>
</feature>
<dbReference type="AlphaFoldDB" id="A0A5E4RZP2"/>
<proteinExistence type="predicted"/>
<gene>
    <name evidence="2" type="ORF">PCO31010_00478</name>
</gene>
<dbReference type="Proteomes" id="UP000343335">
    <property type="component" value="Unassembled WGS sequence"/>
</dbReference>
<protein>
    <submittedName>
        <fullName evidence="2">Uncharacterized protein</fullName>
    </submittedName>
</protein>
<evidence type="ECO:0000256" key="1">
    <source>
        <dbReference type="SAM" id="MobiDB-lite"/>
    </source>
</evidence>
<evidence type="ECO:0000313" key="3">
    <source>
        <dbReference type="Proteomes" id="UP000343335"/>
    </source>
</evidence>
<sequence length="131" mass="13467">MSEKKTYEVVQPIRLERRSHPIGARVHAEPDHVADLVAGGVLREVGDAVAQQRPTDGAQSKAGANPDAALDTAPKGTSAGVESGSQAAKAPDSTAQATNDQPTRSPVKKPAAKVAASKNAPKRGTAAKSRQ</sequence>
<feature type="compositionally biased region" description="Polar residues" evidence="1">
    <location>
        <begin position="93"/>
        <end position="104"/>
    </location>
</feature>
<reference evidence="2 3" key="1">
    <citation type="submission" date="2019-08" db="EMBL/GenBank/DDBJ databases">
        <authorList>
            <person name="Peeters C."/>
        </authorList>
    </citation>
    <scope>NUCLEOTIDE SEQUENCE [LARGE SCALE GENOMIC DNA]</scope>
    <source>
        <strain evidence="2 3">LMG 31010</strain>
    </source>
</reference>